<feature type="coiled-coil region" evidence="1">
    <location>
        <begin position="204"/>
        <end position="298"/>
    </location>
</feature>
<organism evidence="2 3">
    <name type="scientific">Phyllotreta striolata</name>
    <name type="common">Striped flea beetle</name>
    <name type="synonym">Crioceris striolata</name>
    <dbReference type="NCBI Taxonomy" id="444603"/>
    <lineage>
        <taxon>Eukaryota</taxon>
        <taxon>Metazoa</taxon>
        <taxon>Ecdysozoa</taxon>
        <taxon>Arthropoda</taxon>
        <taxon>Hexapoda</taxon>
        <taxon>Insecta</taxon>
        <taxon>Pterygota</taxon>
        <taxon>Neoptera</taxon>
        <taxon>Endopterygota</taxon>
        <taxon>Coleoptera</taxon>
        <taxon>Polyphaga</taxon>
        <taxon>Cucujiformia</taxon>
        <taxon>Chrysomeloidea</taxon>
        <taxon>Chrysomelidae</taxon>
        <taxon>Galerucinae</taxon>
        <taxon>Alticini</taxon>
        <taxon>Phyllotreta</taxon>
    </lineage>
</organism>
<accession>A0A9N9TEQ4</accession>
<keyword evidence="3" id="KW-1185">Reference proteome</keyword>
<evidence type="ECO:0000313" key="2">
    <source>
        <dbReference type="EMBL" id="CAG9856655.1"/>
    </source>
</evidence>
<feature type="coiled-coil region" evidence="1">
    <location>
        <begin position="373"/>
        <end position="628"/>
    </location>
</feature>
<feature type="coiled-coil region" evidence="1">
    <location>
        <begin position="322"/>
        <end position="349"/>
    </location>
</feature>
<feature type="coiled-coil region" evidence="1">
    <location>
        <begin position="139"/>
        <end position="180"/>
    </location>
</feature>
<dbReference type="EMBL" id="OU900105">
    <property type="protein sequence ID" value="CAG9856655.1"/>
    <property type="molecule type" value="Genomic_DNA"/>
</dbReference>
<reference evidence="2" key="1">
    <citation type="submission" date="2022-01" db="EMBL/GenBank/DDBJ databases">
        <authorList>
            <person name="King R."/>
        </authorList>
    </citation>
    <scope>NUCLEOTIDE SEQUENCE</scope>
</reference>
<dbReference type="AlphaFoldDB" id="A0A9N9TEQ4"/>
<keyword evidence="1" id="KW-0175">Coiled coil</keyword>
<proteinExistence type="predicted"/>
<dbReference type="Proteomes" id="UP001153712">
    <property type="component" value="Chromosome 12"/>
</dbReference>
<dbReference type="OrthoDB" id="9518664at2759"/>
<name>A0A9N9TEQ4_PHYSR</name>
<sequence length="821" mass="95980">MDAAGGSIFQGANISISNSRNEEEEEDLEDQIRRKEELQNLLITKLDDFKFDESTVNSSLISAISDDAQDKFLKAENEHEQLKVLFEVRGRELAALREEHKKVTEKLQHQVDVVKKKLTLTEAEFEQLKLSYKNSEELLGEKIQKVNELTSLLENKEQQINDFKRERENLQIEISTYKSTIDGMHRELQGDKNPFSNINKHHNSEELKAAHKEQITKLETLLEEKIIQAKHIEKENINLKQELSKFIEVNEENSTIIKALTKNFEDAQNQCETLIEVVETLSNENKHLQDRVNNIYSNSPIKRSSTDFNTLVSSVEKLKKMLLDKSVQINTLNAKLNNYEENLKELMEYRKLKTDSYRKEFQQCDNADHSKNLILMQNDLRNYKQTIEDKNQQILQLNSTNKDLLTKLEETLSQTRNDIQTFSAKYSIPQLEKMTEELHRAGLRIQELEEQLQISEELKLQLIRQDEDNKHQLEALKTVSEKERNNFENEIKKLKNDLIVSSNEIEQLNRILQEKSQRNIKTEDESLKQEYLKCVQALRMSENKIKELEESMKQILELKNEAERDKCSIELKLKAANEEYDNSAKQFDQLTTELHRKDELIATLQNKISSLTDEIKLINKKIDESTQTDNIRAQMQQVENNNEANLMTIELNLREEIQQEYFSKLNEIEEKYQTASNSTKSQSKAHLEKLKNQEVKFRKHLALILSECQRKIEGFESERAELLRRLNGSQSLLAAAKAKEERFNKLVEELCVKNAREAEKWKLWSQKLVNNCLKIEAVNKKSRDNILFKMQVYDSKVKAVEKASGKSKEKCAMKRAQSRSE</sequence>
<evidence type="ECO:0000256" key="1">
    <source>
        <dbReference type="SAM" id="Coils"/>
    </source>
</evidence>
<evidence type="ECO:0000313" key="3">
    <source>
        <dbReference type="Proteomes" id="UP001153712"/>
    </source>
</evidence>
<protein>
    <submittedName>
        <fullName evidence="2">Uncharacterized protein</fullName>
    </submittedName>
</protein>
<gene>
    <name evidence="2" type="ORF">PHYEVI_LOCUS3074</name>
</gene>